<dbReference type="Proteomes" id="UP000693981">
    <property type="component" value="Unassembled WGS sequence"/>
</dbReference>
<evidence type="ECO:0000313" key="6">
    <source>
        <dbReference type="EMBL" id="KAG7396630.1"/>
    </source>
</evidence>
<evidence type="ECO:0000256" key="2">
    <source>
        <dbReference type="ARBA" id="ARBA00022723"/>
    </source>
</evidence>
<keyword evidence="5" id="KW-0472">Membrane</keyword>
<gene>
    <name evidence="6" type="ORF">PHYBOEH_002004</name>
</gene>
<dbReference type="AlphaFoldDB" id="A0A8T1WYM1"/>
<dbReference type="GO" id="GO:0004497">
    <property type="term" value="F:monooxygenase activity"/>
    <property type="evidence" value="ECO:0007669"/>
    <property type="project" value="InterPro"/>
</dbReference>
<name>A0A8T1WYM1_9STRA</name>
<dbReference type="InterPro" id="IPR001128">
    <property type="entry name" value="Cyt_P450"/>
</dbReference>
<evidence type="ECO:0000313" key="7">
    <source>
        <dbReference type="Proteomes" id="UP000693981"/>
    </source>
</evidence>
<keyword evidence="7" id="KW-1185">Reference proteome</keyword>
<reference evidence="6" key="1">
    <citation type="submission" date="2021-02" db="EMBL/GenBank/DDBJ databases">
        <authorList>
            <person name="Palmer J.M."/>
        </authorList>
    </citation>
    <scope>NUCLEOTIDE SEQUENCE</scope>
    <source>
        <strain evidence="6">SCRP23</strain>
    </source>
</reference>
<dbReference type="OrthoDB" id="6480556at2759"/>
<keyword evidence="5" id="KW-0812">Transmembrane</keyword>
<evidence type="ECO:0000256" key="4">
    <source>
        <dbReference type="ARBA" id="ARBA00023004"/>
    </source>
</evidence>
<evidence type="ECO:0008006" key="8">
    <source>
        <dbReference type="Google" id="ProtNLM"/>
    </source>
</evidence>
<sequence>MWGAFEFSSILSTVLWGSLILFTLIGWHVLASSKHSQALAQLARPPSTLPILGNTLDLMFKHRHDIHDWMLAECRRCEGRPWVLSAIGRPTTVVLTNVSTFEDVLHRKFDLFAKRSAALVNDVFGDGIFAADGVQWIHQRKTASHLFSLRMMREGVEEVVREQAAELSSTLLAHCTDGRSIGSSDQCGIPVNLKYTMDWYATNVFTRVGFGVDLRSLTTQEHEDFFRAFTRLPIAIHRRIQQPMWLWKIKRTLNLGDEKQLKLDMNRVDGIIYQVISHSIASKPATPDTQRLPDLISLFLASEDNEYQKRVANQNDESAAFRVKTTPKLIRDMAFNFTAAGRGTTSQSLQWFFIMLNRYPDVEQKICEELQEKLPELFRENSKPPTMNDVQQLVYMEAAIRESLRLNPVAPLIGRTATQDVLLSDGTFLPSGTRVVIPTYAVARLSYIWGKDATGFKPERWIDPHSGKLRVMSPFKFLVFLAGPRSCLGAKLAMLELKVSLATILSKFHLQVMRDPFEIGYDPSLSLPVKGDVLAMVEPVRLGQLAGAAC</sequence>
<evidence type="ECO:0000256" key="5">
    <source>
        <dbReference type="SAM" id="Phobius"/>
    </source>
</evidence>
<protein>
    <recommendedName>
        <fullName evidence="8">Cytochrome P450</fullName>
    </recommendedName>
</protein>
<evidence type="ECO:0000256" key="1">
    <source>
        <dbReference type="ARBA" id="ARBA00010617"/>
    </source>
</evidence>
<comment type="caution">
    <text evidence="6">The sequence shown here is derived from an EMBL/GenBank/DDBJ whole genome shotgun (WGS) entry which is preliminary data.</text>
</comment>
<dbReference type="GO" id="GO:0016705">
    <property type="term" value="F:oxidoreductase activity, acting on paired donors, with incorporation or reduction of molecular oxygen"/>
    <property type="evidence" value="ECO:0007669"/>
    <property type="project" value="InterPro"/>
</dbReference>
<proteinExistence type="inferred from homology"/>
<dbReference type="GO" id="GO:0005506">
    <property type="term" value="F:iron ion binding"/>
    <property type="evidence" value="ECO:0007669"/>
    <property type="project" value="InterPro"/>
</dbReference>
<organism evidence="6 7">
    <name type="scientific">Phytophthora boehmeriae</name>
    <dbReference type="NCBI Taxonomy" id="109152"/>
    <lineage>
        <taxon>Eukaryota</taxon>
        <taxon>Sar</taxon>
        <taxon>Stramenopiles</taxon>
        <taxon>Oomycota</taxon>
        <taxon>Peronosporomycetes</taxon>
        <taxon>Peronosporales</taxon>
        <taxon>Peronosporaceae</taxon>
        <taxon>Phytophthora</taxon>
    </lineage>
</organism>
<feature type="transmembrane region" description="Helical" evidence="5">
    <location>
        <begin position="7"/>
        <end position="30"/>
    </location>
</feature>
<evidence type="ECO:0000256" key="3">
    <source>
        <dbReference type="ARBA" id="ARBA00023002"/>
    </source>
</evidence>
<comment type="similarity">
    <text evidence="1">Belongs to the cytochrome P450 family.</text>
</comment>
<dbReference type="CDD" id="cd11064">
    <property type="entry name" value="CYP86A"/>
    <property type="match status" value="1"/>
</dbReference>
<dbReference type="EMBL" id="JAGDFL010000147">
    <property type="protein sequence ID" value="KAG7396630.1"/>
    <property type="molecule type" value="Genomic_DNA"/>
</dbReference>
<dbReference type="GO" id="GO:0020037">
    <property type="term" value="F:heme binding"/>
    <property type="evidence" value="ECO:0007669"/>
    <property type="project" value="InterPro"/>
</dbReference>
<accession>A0A8T1WYM1</accession>
<keyword evidence="3" id="KW-0560">Oxidoreductase</keyword>
<keyword evidence="4" id="KW-0408">Iron</keyword>
<dbReference type="PANTHER" id="PTHR24296">
    <property type="entry name" value="CYTOCHROME P450"/>
    <property type="match status" value="1"/>
</dbReference>
<keyword evidence="5" id="KW-1133">Transmembrane helix</keyword>
<keyword evidence="2" id="KW-0479">Metal-binding</keyword>
<dbReference type="Pfam" id="PF00067">
    <property type="entry name" value="p450"/>
    <property type="match status" value="1"/>
</dbReference>